<proteinExistence type="predicted"/>
<comment type="caution">
    <text evidence="1">The sequence shown here is derived from an EMBL/GenBank/DDBJ whole genome shotgun (WGS) entry which is preliminary data.</text>
</comment>
<dbReference type="RefSeq" id="WP_322878966.1">
    <property type="nucleotide sequence ID" value="NZ_JAVMIP010000015.1"/>
</dbReference>
<organism evidence="1 2">
    <name type="scientific">Pseudocalidococcus azoricus BACA0444</name>
    <dbReference type="NCBI Taxonomy" id="2918990"/>
    <lineage>
        <taxon>Bacteria</taxon>
        <taxon>Bacillati</taxon>
        <taxon>Cyanobacteriota</taxon>
        <taxon>Cyanophyceae</taxon>
        <taxon>Acaryochloridales</taxon>
        <taxon>Thermosynechococcaceae</taxon>
        <taxon>Pseudocalidococcus</taxon>
        <taxon>Pseudocalidococcus azoricus</taxon>
    </lineage>
</organism>
<dbReference type="Proteomes" id="UP001268256">
    <property type="component" value="Unassembled WGS sequence"/>
</dbReference>
<evidence type="ECO:0000313" key="1">
    <source>
        <dbReference type="EMBL" id="MDS3861732.1"/>
    </source>
</evidence>
<dbReference type="EMBL" id="JAVMIP010000015">
    <property type="protein sequence ID" value="MDS3861732.1"/>
    <property type="molecule type" value="Genomic_DNA"/>
</dbReference>
<dbReference type="AlphaFoldDB" id="A0AAE4K099"/>
<keyword evidence="2" id="KW-1185">Reference proteome</keyword>
<sequence length="49" mass="5754">MPRKIISATQFEVLFSRNHKAAVQAAQEFNGQLIIVRQENSTFFRVRFQ</sequence>
<accession>A0AAE4K099</accession>
<protein>
    <submittedName>
        <fullName evidence="1">Uncharacterized protein</fullName>
    </submittedName>
</protein>
<evidence type="ECO:0000313" key="2">
    <source>
        <dbReference type="Proteomes" id="UP001268256"/>
    </source>
</evidence>
<reference evidence="2" key="1">
    <citation type="submission" date="2023-07" db="EMBL/GenBank/DDBJ databases">
        <authorList>
            <person name="Luz R."/>
            <person name="Cordeiro R."/>
            <person name="Fonseca A."/>
            <person name="Goncalves V."/>
        </authorList>
    </citation>
    <scope>NUCLEOTIDE SEQUENCE [LARGE SCALE GENOMIC DNA]</scope>
    <source>
        <strain evidence="2">BACA0444</strain>
    </source>
</reference>
<name>A0AAE4K099_9CYAN</name>
<gene>
    <name evidence="1" type="ORF">RIF25_13055</name>
</gene>